<gene>
    <name evidence="2" type="ORF">HNQ39_000084</name>
</gene>
<protein>
    <submittedName>
        <fullName evidence="2">Anti-sigma28 factor (Negative regulator of flagellin synthesis)</fullName>
    </submittedName>
</protein>
<dbReference type="SUPFAM" id="SSF101498">
    <property type="entry name" value="Anti-sigma factor FlgM"/>
    <property type="match status" value="1"/>
</dbReference>
<dbReference type="AlphaFoldDB" id="A0A7W9SKJ1"/>
<dbReference type="Pfam" id="PF04316">
    <property type="entry name" value="FlgM"/>
    <property type="match status" value="1"/>
</dbReference>
<sequence>MKMISDALARVPDTRDQIVASLKERIESGSYQVTGEQIAEMMVRRALADRMR</sequence>
<dbReference type="Proteomes" id="UP000520814">
    <property type="component" value="Unassembled WGS sequence"/>
</dbReference>
<comment type="caution">
    <text evidence="2">The sequence shown here is derived from an EMBL/GenBank/DDBJ whole genome shotgun (WGS) entry which is preliminary data.</text>
</comment>
<keyword evidence="2" id="KW-0966">Cell projection</keyword>
<keyword evidence="2" id="KW-0282">Flagellum</keyword>
<dbReference type="InterPro" id="IPR031316">
    <property type="entry name" value="FlgM_C"/>
</dbReference>
<keyword evidence="2" id="KW-0969">Cilium</keyword>
<feature type="domain" description="Anti-sigma-28 factor FlgM C-terminal" evidence="1">
    <location>
        <begin position="2"/>
        <end position="43"/>
    </location>
</feature>
<evidence type="ECO:0000313" key="3">
    <source>
        <dbReference type="Proteomes" id="UP000520814"/>
    </source>
</evidence>
<keyword evidence="3" id="KW-1185">Reference proteome</keyword>
<reference evidence="2 3" key="1">
    <citation type="submission" date="2020-08" db="EMBL/GenBank/DDBJ databases">
        <title>Genomic Encyclopedia of Type Strains, Phase IV (KMG-IV): sequencing the most valuable type-strain genomes for metagenomic binning, comparative biology and taxonomic classification.</title>
        <authorList>
            <person name="Goeker M."/>
        </authorList>
    </citation>
    <scope>NUCLEOTIDE SEQUENCE [LARGE SCALE GENOMIC DNA]</scope>
    <source>
        <strain evidence="2 3">DSM 23562</strain>
    </source>
</reference>
<name>A0A7W9SKJ1_ARMRO</name>
<accession>A0A7W9SKJ1</accession>
<proteinExistence type="predicted"/>
<dbReference type="RefSeq" id="WP_184191808.1">
    <property type="nucleotide sequence ID" value="NZ_JACHGW010000001.1"/>
</dbReference>
<evidence type="ECO:0000259" key="1">
    <source>
        <dbReference type="Pfam" id="PF04316"/>
    </source>
</evidence>
<dbReference type="EMBL" id="JACHGW010000001">
    <property type="protein sequence ID" value="MBB6048322.1"/>
    <property type="molecule type" value="Genomic_DNA"/>
</dbReference>
<evidence type="ECO:0000313" key="2">
    <source>
        <dbReference type="EMBL" id="MBB6048322.1"/>
    </source>
</evidence>
<organism evidence="2 3">
    <name type="scientific">Armatimonas rosea</name>
    <dbReference type="NCBI Taxonomy" id="685828"/>
    <lineage>
        <taxon>Bacteria</taxon>
        <taxon>Bacillati</taxon>
        <taxon>Armatimonadota</taxon>
        <taxon>Armatimonadia</taxon>
        <taxon>Armatimonadales</taxon>
        <taxon>Armatimonadaceae</taxon>
        <taxon>Armatimonas</taxon>
    </lineage>
</organism>
<dbReference type="InterPro" id="IPR035890">
    <property type="entry name" value="Anti-sigma-28_factor_FlgM_sf"/>
</dbReference>